<dbReference type="InterPro" id="IPR005135">
    <property type="entry name" value="Endo/exonuclease/phosphatase"/>
</dbReference>
<dbReference type="GO" id="GO:0004523">
    <property type="term" value="F:RNA-DNA hybrid ribonuclease activity"/>
    <property type="evidence" value="ECO:0007669"/>
    <property type="project" value="InterPro"/>
</dbReference>
<dbReference type="Pfam" id="PF00078">
    <property type="entry name" value="RVT_1"/>
    <property type="match status" value="1"/>
</dbReference>
<dbReference type="InterPro" id="IPR002156">
    <property type="entry name" value="RNaseH_domain"/>
</dbReference>
<dbReference type="Pfam" id="PF03372">
    <property type="entry name" value="Exo_endo_phos"/>
    <property type="match status" value="1"/>
</dbReference>
<dbReference type="CDD" id="cd01650">
    <property type="entry name" value="RT_nLTR_like"/>
    <property type="match status" value="1"/>
</dbReference>
<dbReference type="Proteomes" id="UP001459277">
    <property type="component" value="Unassembled WGS sequence"/>
</dbReference>
<evidence type="ECO:0000313" key="3">
    <source>
        <dbReference type="EMBL" id="KAL0006728.1"/>
    </source>
</evidence>
<name>A0AAW2DAR4_9ROSI</name>
<dbReference type="CDD" id="cd06222">
    <property type="entry name" value="RNase_H_like"/>
    <property type="match status" value="1"/>
</dbReference>
<dbReference type="InterPro" id="IPR000477">
    <property type="entry name" value="RT_dom"/>
</dbReference>
<dbReference type="Gene3D" id="3.30.420.10">
    <property type="entry name" value="Ribonuclease H-like superfamily/Ribonuclease H"/>
    <property type="match status" value="1"/>
</dbReference>
<feature type="domain" description="Reverse transcriptase" evidence="2">
    <location>
        <begin position="821"/>
        <end position="1103"/>
    </location>
</feature>
<dbReference type="SUPFAM" id="SSF53098">
    <property type="entry name" value="Ribonuclease H-like"/>
    <property type="match status" value="1"/>
</dbReference>
<dbReference type="InterPro" id="IPR036691">
    <property type="entry name" value="Endo/exonu/phosph_ase_sf"/>
</dbReference>
<dbReference type="InterPro" id="IPR012337">
    <property type="entry name" value="RNaseH-like_sf"/>
</dbReference>
<dbReference type="Gene3D" id="3.60.10.10">
    <property type="entry name" value="Endonuclease/exonuclease/phosphatase"/>
    <property type="match status" value="1"/>
</dbReference>
<protein>
    <recommendedName>
        <fullName evidence="2">Reverse transcriptase domain-containing protein</fullName>
    </recommendedName>
</protein>
<feature type="compositionally biased region" description="Polar residues" evidence="1">
    <location>
        <begin position="196"/>
        <end position="205"/>
    </location>
</feature>
<reference evidence="3 4" key="1">
    <citation type="submission" date="2024-01" db="EMBL/GenBank/DDBJ databases">
        <title>A telomere-to-telomere, gap-free genome of sweet tea (Lithocarpus litseifolius).</title>
        <authorList>
            <person name="Zhou J."/>
        </authorList>
    </citation>
    <scope>NUCLEOTIDE SEQUENCE [LARGE SCALE GENOMIC DNA]</scope>
    <source>
        <strain evidence="3">Zhou-2022a</strain>
        <tissue evidence="3">Leaf</tissue>
    </source>
</reference>
<feature type="compositionally biased region" description="Polar residues" evidence="1">
    <location>
        <begin position="212"/>
        <end position="225"/>
    </location>
</feature>
<proteinExistence type="predicted"/>
<dbReference type="InterPro" id="IPR036397">
    <property type="entry name" value="RNaseH_sf"/>
</dbReference>
<feature type="region of interest" description="Disordered" evidence="1">
    <location>
        <begin position="185"/>
        <end position="230"/>
    </location>
</feature>
<dbReference type="PANTHER" id="PTHR33116:SF86">
    <property type="entry name" value="REVERSE TRANSCRIPTASE DOMAIN-CONTAINING PROTEIN"/>
    <property type="match status" value="1"/>
</dbReference>
<gene>
    <name evidence="3" type="ORF">SO802_008230</name>
</gene>
<dbReference type="InterPro" id="IPR026960">
    <property type="entry name" value="RVT-Znf"/>
</dbReference>
<dbReference type="Pfam" id="PF14111">
    <property type="entry name" value="DUF4283"/>
    <property type="match status" value="1"/>
</dbReference>
<organism evidence="3 4">
    <name type="scientific">Lithocarpus litseifolius</name>
    <dbReference type="NCBI Taxonomy" id="425828"/>
    <lineage>
        <taxon>Eukaryota</taxon>
        <taxon>Viridiplantae</taxon>
        <taxon>Streptophyta</taxon>
        <taxon>Embryophyta</taxon>
        <taxon>Tracheophyta</taxon>
        <taxon>Spermatophyta</taxon>
        <taxon>Magnoliopsida</taxon>
        <taxon>eudicotyledons</taxon>
        <taxon>Gunneridae</taxon>
        <taxon>Pentapetalae</taxon>
        <taxon>rosids</taxon>
        <taxon>fabids</taxon>
        <taxon>Fagales</taxon>
        <taxon>Fagaceae</taxon>
        <taxon>Lithocarpus</taxon>
    </lineage>
</organism>
<keyword evidence="4" id="KW-1185">Reference proteome</keyword>
<evidence type="ECO:0000313" key="4">
    <source>
        <dbReference type="Proteomes" id="UP001459277"/>
    </source>
</evidence>
<evidence type="ECO:0000256" key="1">
    <source>
        <dbReference type="SAM" id="MobiDB-lite"/>
    </source>
</evidence>
<dbReference type="SUPFAM" id="SSF56219">
    <property type="entry name" value="DNase I-like"/>
    <property type="match status" value="1"/>
</dbReference>
<dbReference type="Pfam" id="PF13966">
    <property type="entry name" value="zf-RVT"/>
    <property type="match status" value="1"/>
</dbReference>
<dbReference type="GO" id="GO:0003676">
    <property type="term" value="F:nucleic acid binding"/>
    <property type="evidence" value="ECO:0007669"/>
    <property type="project" value="InterPro"/>
</dbReference>
<dbReference type="InterPro" id="IPR043502">
    <property type="entry name" value="DNA/RNA_pol_sf"/>
</dbReference>
<dbReference type="EMBL" id="JAZDWU010000003">
    <property type="protein sequence ID" value="KAL0006728.1"/>
    <property type="molecule type" value="Genomic_DNA"/>
</dbReference>
<dbReference type="SUPFAM" id="SSF56672">
    <property type="entry name" value="DNA/RNA polymerases"/>
    <property type="match status" value="1"/>
</dbReference>
<dbReference type="PANTHER" id="PTHR33116">
    <property type="entry name" value="REVERSE TRANSCRIPTASE ZINC-BINDING DOMAIN-CONTAINING PROTEIN-RELATED-RELATED"/>
    <property type="match status" value="1"/>
</dbReference>
<evidence type="ECO:0000259" key="2">
    <source>
        <dbReference type="PROSITE" id="PS50878"/>
    </source>
</evidence>
<accession>A0AAW2DAR4</accession>
<dbReference type="InterPro" id="IPR044730">
    <property type="entry name" value="RNase_H-like_dom_plant"/>
</dbReference>
<sequence length="1750" mass="199569">MDDLTNHWSRLSLSEREGDDLSLNKDRHSREYIIAARFLTRRALNTDAVARTFKPLWRVENGFTVSNEGEHKVLFVFDNEADVDRILSSEPWSFDKSLVVLQKYDRLTPISDLPLDKTSFWVQVHNIPVGFRTKSVAEVICGSVGTVDRSTTVTECECGSYVRVRVTLDVFQPLCRGRIIKLEGGDKSGKKAPNKEFSNQGTTSVIPEPHNGQKSTAPQSNSIPNFQDHENKGDLLSQQLKEIDNDLGVYEDSLNAGDINSISNRDASPLSDLENLNSLEVNPGLPTQPTFNSKNLKESNTLLHDITNSFPHHVASETPPQAKWKRLQRSPEVLTGTRVVQAGSKRPICLVIDQCESPIQELVKVVQAKAPSVVFLAETLADEARLDYVKDRIQFDKKLFVPRVNNGGGLVLYWKLSVEIDLVSSSVNHIDVIVDKNSGDPWRFTGFYGEPETHRRLESWDLLRSLYGQSSLPWLCAGDFNKIIKQTEKLGGRLRPYAQMQFFRETLDECELMDLGFKGFPYTWCKHYRNGVSIWERLDRAVASYEWFSKFPGSRVHHIDSTTSDHKILWVELSDLDFQKKKKIFRFEEMWLADKSCGDLVEEVWQASYDVIEEEKVLRKLDTCSKKLSRWSKECFGNIKHELEKKKKLLSQAERRAVQGGSTDLLLQLRKEINSLMDKEERMWRQRSRALYLKEGDRNTRFFHCRATQRKRRNSISGIKDRDEAWCTQADQISTIFIEYYQQIFTSSNPDALEAELDTIPHTVTEEMNASLCCDFEAWEVENALKQMAPLKALGPDGMPPLFYQNFWRLVGSDVTTSILHYLNSGSIPTPLNHTFITLIPKTKNPEKVTEFRPISLCNVLYKIFSKVLANRLKRVLPHLISEHQSAFLKGRLITDNIMVAFETLHYMKNHNSGKNGFMALKLDMSKAYDRVEWSFLREVMKRMGFNEKWVELIMECVSTVTYSLLINGEPVGNIKPSRGIRQGDPLSPYLFLLFSEGLHRMIKKAVDDGEIQGVSICRNGPKITHFFFADDSLLFCRATTQECQKVLEILSSYERVSGQKLNRDKTSLFFNKSTSVDMQDQIMGALGVSALRQYEAYLGLPALVGRDKRASFDHLKQRAWKKLQGWEGKLLSQAGREVLIKAVIQAIPTYTMSCFKLPTMLCHDIESLVRKFWWGQRGDRRKVHWVKWGDLCQHKTQGGMGFKDLEMFNEAMLAKLAWRLLHDDNSLFYRVFKARFFPNGTILEAKEAPSASYAWKSILKGRDVIKKGALWRVGDGKQIRIWADNWLPTRSAARITTPVLWGQENSNVEVLINPATRSWRGEVIDHVFTSAEAEVIKAIPLSSSSQADTLIWPFTPSGHYSVKSGYRFLQESAANSHAPAQDSAFWKKVWSLEIPSKVKNFVWRACREALPTRKNLQRRKIIPDGCCELCKAGDEDCSHALFFCPDVQVVWSSEWSWISDMQGSSVKEIFSYALAENKDVELLAFTSWAVWNRRNHLRFNETTCPLNQLLPLAKERKMEFQSLHPATLQMQHRNHTRWKPPDRDLYKVNYDGAVFEQQGRAGLGVIIRNSNGEVMASICQLVQLPTTISQVEALAARKATEFALEVGINKIVLEGDSEIVYKDLTSNGLSLALHGHLIQDVKTLVPLFSSIRFSHVSRSGNKAAHSLARRAILSENLNVWLEDVPPDILNVVGDGEEAKAKANTEVKKGAFIYMAHPFKCLPVVKFNAFDCAMLDISQSMELMEEIPIE</sequence>
<dbReference type="PROSITE" id="PS50878">
    <property type="entry name" value="RT_POL"/>
    <property type="match status" value="1"/>
</dbReference>
<dbReference type="InterPro" id="IPR025558">
    <property type="entry name" value="DUF4283"/>
</dbReference>
<dbReference type="Pfam" id="PF13456">
    <property type="entry name" value="RVT_3"/>
    <property type="match status" value="1"/>
</dbReference>
<comment type="caution">
    <text evidence="3">The sequence shown here is derived from an EMBL/GenBank/DDBJ whole genome shotgun (WGS) entry which is preliminary data.</text>
</comment>